<gene>
    <name evidence="8" type="ordered locus">PXO_04204</name>
</gene>
<keyword evidence="6" id="KW-0732">Signal</keyword>
<evidence type="ECO:0000259" key="7">
    <source>
        <dbReference type="Pfam" id="PF07504"/>
    </source>
</evidence>
<keyword evidence="2" id="KW-0479">Metal-binding</keyword>
<keyword evidence="3" id="KW-0378">Hydrolase</keyword>
<dbReference type="AlphaFoldDB" id="A0A0K0GH70"/>
<evidence type="ECO:0000256" key="4">
    <source>
        <dbReference type="ARBA" id="ARBA00022833"/>
    </source>
</evidence>
<evidence type="ECO:0000256" key="6">
    <source>
        <dbReference type="SAM" id="SignalP"/>
    </source>
</evidence>
<accession>A0A0K0GH70</accession>
<evidence type="ECO:0000256" key="2">
    <source>
        <dbReference type="ARBA" id="ARBA00022723"/>
    </source>
</evidence>
<evidence type="ECO:0000256" key="1">
    <source>
        <dbReference type="ARBA" id="ARBA00022670"/>
    </source>
</evidence>
<protein>
    <submittedName>
        <fullName evidence="8">Zinc metalloprotease</fullName>
    </submittedName>
</protein>
<feature type="domain" description="FTP" evidence="7">
    <location>
        <begin position="52"/>
        <end position="93"/>
    </location>
</feature>
<dbReference type="KEGG" id="xop:PXO_04204"/>
<evidence type="ECO:0000256" key="5">
    <source>
        <dbReference type="ARBA" id="ARBA00023049"/>
    </source>
</evidence>
<feature type="chain" id="PRO_5005331031" evidence="6">
    <location>
        <begin position="23"/>
        <end position="219"/>
    </location>
</feature>
<name>A0A0K0GH70_XANOP</name>
<keyword evidence="4" id="KW-0862">Zinc</keyword>
<proteinExistence type="predicted"/>
<dbReference type="GO" id="GO:0006508">
    <property type="term" value="P:proteolysis"/>
    <property type="evidence" value="ECO:0007669"/>
    <property type="project" value="UniProtKB-KW"/>
</dbReference>
<dbReference type="EMBL" id="CP000967">
    <property type="protein sequence ID" value="ACD57445.1"/>
    <property type="molecule type" value="Genomic_DNA"/>
</dbReference>
<dbReference type="Gene3D" id="3.10.450.490">
    <property type="match status" value="1"/>
</dbReference>
<dbReference type="eggNOG" id="COG3227">
    <property type="taxonomic scope" value="Bacteria"/>
</dbReference>
<dbReference type="Pfam" id="PF07504">
    <property type="entry name" value="FTP"/>
    <property type="match status" value="1"/>
</dbReference>
<keyword evidence="5 8" id="KW-0482">Metalloprotease</keyword>
<organism evidence="8 9">
    <name type="scientific">Xanthomonas oryzae pv. oryzae (strain PXO99A)</name>
    <dbReference type="NCBI Taxonomy" id="360094"/>
    <lineage>
        <taxon>Bacteria</taxon>
        <taxon>Pseudomonadati</taxon>
        <taxon>Pseudomonadota</taxon>
        <taxon>Gammaproteobacteria</taxon>
        <taxon>Lysobacterales</taxon>
        <taxon>Lysobacteraceae</taxon>
        <taxon>Xanthomonas</taxon>
    </lineage>
</organism>
<reference evidence="8 9" key="1">
    <citation type="journal article" date="2008" name="BMC Genomics">
        <title>Genome sequence and rapid evolution of the rice pathogen Xanthomonas oryzae pv. oryzae PXO99A.</title>
        <authorList>
            <person name="Salzberg S.L."/>
            <person name="Sommer D.D."/>
            <person name="Schatz M.C."/>
            <person name="Phillippy A.M."/>
            <person name="Rabinowicz P.D."/>
            <person name="Tsuge S."/>
            <person name="Furutani A."/>
            <person name="Ochiai H."/>
            <person name="Delcher A.L."/>
            <person name="Kelley D."/>
            <person name="Madupu R."/>
            <person name="Puiu D."/>
            <person name="Radune D."/>
            <person name="Shumway M."/>
            <person name="Trapnell C."/>
            <person name="Aparna G."/>
            <person name="Jha G."/>
            <person name="Pandey A."/>
            <person name="Patil P.B."/>
            <person name="Ishihara H."/>
            <person name="Meyer D.F."/>
            <person name="Szurek B."/>
            <person name="Verdier V."/>
            <person name="Koebnik R."/>
            <person name="Dow J.M."/>
            <person name="Ryan R.P."/>
            <person name="Hirata H."/>
            <person name="Tsuyumu S."/>
            <person name="Won Lee S."/>
            <person name="Seo Y.S."/>
            <person name="Sriariyanum M."/>
            <person name="Ronald P.C."/>
            <person name="Sonti R.V."/>
            <person name="Van Sluys M.A."/>
            <person name="Leach J.E."/>
            <person name="White F.F."/>
            <person name="Bogdanove A.J."/>
        </authorList>
    </citation>
    <scope>NUCLEOTIDE SEQUENCE [LARGE SCALE GENOMIC DNA]</scope>
    <source>
        <strain evidence="8 9">PXO99A</strain>
    </source>
</reference>
<dbReference type="HOGENOM" id="CLU_1261056_0_0_6"/>
<dbReference type="GO" id="GO:0046872">
    <property type="term" value="F:metal ion binding"/>
    <property type="evidence" value="ECO:0007669"/>
    <property type="project" value="UniProtKB-KW"/>
</dbReference>
<dbReference type="GO" id="GO:0008237">
    <property type="term" value="F:metallopeptidase activity"/>
    <property type="evidence" value="ECO:0007669"/>
    <property type="project" value="UniProtKB-KW"/>
</dbReference>
<evidence type="ECO:0000313" key="8">
    <source>
        <dbReference type="EMBL" id="ACD57445.1"/>
    </source>
</evidence>
<keyword evidence="1 8" id="KW-0645">Protease</keyword>
<feature type="signal peptide" evidence="6">
    <location>
        <begin position="1"/>
        <end position="22"/>
    </location>
</feature>
<sequence>MQFHVLGAAICCALSFSAAATAVEFSANAAVSRAQSLLGNNASALANRASADAFIARDSIVDADGTEHVRFDRTYQGLPVIGGDVVVHSRRGVMRELSQTIETTVRPSLVPWIESATALRVAGSQFDVAQDAAPRASLALYARQGAPRLVYEVIYNGVNPIKRRPKCITSSMRSTSASSNPGTRCIRCAAAAPARPAPHVRCMRAVLGCRPRVAAAATS</sequence>
<evidence type="ECO:0000313" key="9">
    <source>
        <dbReference type="Proteomes" id="UP000001740"/>
    </source>
</evidence>
<dbReference type="Proteomes" id="UP000001740">
    <property type="component" value="Chromosome"/>
</dbReference>
<dbReference type="InterPro" id="IPR011096">
    <property type="entry name" value="FTP_domain"/>
</dbReference>
<evidence type="ECO:0000256" key="3">
    <source>
        <dbReference type="ARBA" id="ARBA00022801"/>
    </source>
</evidence>